<protein>
    <submittedName>
        <fullName evidence="1">RNA pseudouridine synthase 5</fullName>
    </submittedName>
</protein>
<dbReference type="AlphaFoldDB" id="A0AAV6NT50"/>
<accession>A0AAV6NT50</accession>
<name>A0AAV6NT50_9ROSI</name>
<evidence type="ECO:0000313" key="1">
    <source>
        <dbReference type="EMBL" id="KAG6602325.1"/>
    </source>
</evidence>
<reference evidence="1 2" key="1">
    <citation type="journal article" date="2021" name="Hortic Res">
        <title>The domestication of Cucurbita argyrosperma as revealed by the genome of its wild relative.</title>
        <authorList>
            <person name="Barrera-Redondo J."/>
            <person name="Sanchez-de la Vega G."/>
            <person name="Aguirre-Liguori J.A."/>
            <person name="Castellanos-Morales G."/>
            <person name="Gutierrez-Guerrero Y.T."/>
            <person name="Aguirre-Dugua X."/>
            <person name="Aguirre-Planter E."/>
            <person name="Tenaillon M.I."/>
            <person name="Lira-Saade R."/>
            <person name="Eguiarte L.E."/>
        </authorList>
    </citation>
    <scope>NUCLEOTIDE SEQUENCE [LARGE SCALE GENOMIC DNA]</scope>
    <source>
        <strain evidence="1">JBR-2021</strain>
    </source>
</reference>
<dbReference type="EMBL" id="JAGKQH010000004">
    <property type="protein sequence ID" value="KAG6602325.1"/>
    <property type="molecule type" value="Genomic_DNA"/>
</dbReference>
<evidence type="ECO:0000313" key="2">
    <source>
        <dbReference type="Proteomes" id="UP000685013"/>
    </source>
</evidence>
<gene>
    <name evidence="1" type="ORF">SDJN03_07558</name>
</gene>
<dbReference type="Proteomes" id="UP000685013">
    <property type="component" value="Chromosome 4"/>
</dbReference>
<sequence length="234" mass="26334">MLGRFFQVIGIPWPDLNDGLFYNDVVKPSDSDIGSTGGVGLLKLCLDYRIFSCLIFLMLLLIVNETCFASITVAANSERTDRSMARLSQTVLRLFTPKICSKVVYRRLPWKESDTPYLFEILYEDVETIALRSRVPLTEKGCILSLFIACEGELQFAAYFADGTFCVERNRVQNNWRLHHYGVKASSVSYAIPEVAQGLYVATSSGKPAFRKVNVLEIDERGEHTLVQVEIQSG</sequence>
<keyword evidence="2" id="KW-1185">Reference proteome</keyword>
<comment type="caution">
    <text evidence="1">The sequence shown here is derived from an EMBL/GenBank/DDBJ whole genome shotgun (WGS) entry which is preliminary data.</text>
</comment>
<feature type="non-terminal residue" evidence="1">
    <location>
        <position position="1"/>
    </location>
</feature>
<proteinExistence type="predicted"/>
<organism evidence="1 2">
    <name type="scientific">Cucurbita argyrosperma subsp. sororia</name>
    <dbReference type="NCBI Taxonomy" id="37648"/>
    <lineage>
        <taxon>Eukaryota</taxon>
        <taxon>Viridiplantae</taxon>
        <taxon>Streptophyta</taxon>
        <taxon>Embryophyta</taxon>
        <taxon>Tracheophyta</taxon>
        <taxon>Spermatophyta</taxon>
        <taxon>Magnoliopsida</taxon>
        <taxon>eudicotyledons</taxon>
        <taxon>Gunneridae</taxon>
        <taxon>Pentapetalae</taxon>
        <taxon>rosids</taxon>
        <taxon>fabids</taxon>
        <taxon>Cucurbitales</taxon>
        <taxon>Cucurbitaceae</taxon>
        <taxon>Cucurbiteae</taxon>
        <taxon>Cucurbita</taxon>
    </lineage>
</organism>